<reference evidence="1" key="1">
    <citation type="submission" date="2017-05" db="UniProtKB">
        <authorList>
            <consortium name="EnsemblMetazoa"/>
        </authorList>
    </citation>
    <scope>IDENTIFICATION</scope>
</reference>
<sequence>MMEDLLSTLAFVSLHLTLRCNSVLMRGVKFTSSNILQLTEKHQQNQQPRVQVERMLIWVTLRKWKGLTYRRYRRKSHY</sequence>
<evidence type="ECO:0000313" key="1">
    <source>
        <dbReference type="EnsemblMetazoa" id="Aqu2.1.27672_001"/>
    </source>
</evidence>
<dbReference type="InParanoid" id="A0A1X7UIU4"/>
<proteinExistence type="predicted"/>
<protein>
    <submittedName>
        <fullName evidence="1">Uncharacterized protein</fullName>
    </submittedName>
</protein>
<dbReference type="EnsemblMetazoa" id="Aqu2.1.27672_001">
    <property type="protein sequence ID" value="Aqu2.1.27672_001"/>
    <property type="gene ID" value="Aqu2.1.27672"/>
</dbReference>
<dbReference type="AlphaFoldDB" id="A0A1X7UIU4"/>
<accession>A0A1X7UIU4</accession>
<name>A0A1X7UIU4_AMPQE</name>
<organism evidence="1">
    <name type="scientific">Amphimedon queenslandica</name>
    <name type="common">Sponge</name>
    <dbReference type="NCBI Taxonomy" id="400682"/>
    <lineage>
        <taxon>Eukaryota</taxon>
        <taxon>Metazoa</taxon>
        <taxon>Porifera</taxon>
        <taxon>Demospongiae</taxon>
        <taxon>Heteroscleromorpha</taxon>
        <taxon>Haplosclerida</taxon>
        <taxon>Niphatidae</taxon>
        <taxon>Amphimedon</taxon>
    </lineage>
</organism>